<dbReference type="PROSITE" id="PS50222">
    <property type="entry name" value="EF_HAND_2"/>
    <property type="match status" value="1"/>
</dbReference>
<evidence type="ECO:0000313" key="5">
    <source>
        <dbReference type="Proteomes" id="UP000596739"/>
    </source>
</evidence>
<evidence type="ECO:0000259" key="3">
    <source>
        <dbReference type="PROSITE" id="PS51766"/>
    </source>
</evidence>
<accession>A0ABS1EKD0</accession>
<dbReference type="InterPro" id="IPR056284">
    <property type="entry name" value="AIR9-like_A9"/>
</dbReference>
<dbReference type="InterPro" id="IPR040751">
    <property type="entry name" value="SbsC_C"/>
</dbReference>
<feature type="signal peptide" evidence="1">
    <location>
        <begin position="1"/>
        <end position="26"/>
    </location>
</feature>
<dbReference type="InterPro" id="IPR002105">
    <property type="entry name" value="Dockerin_1_rpt"/>
</dbReference>
<dbReference type="Gene3D" id="2.60.40.10">
    <property type="entry name" value="Immunoglobulins"/>
    <property type="match status" value="1"/>
</dbReference>
<feature type="domain" description="Dockerin" evidence="3">
    <location>
        <begin position="134"/>
        <end position="198"/>
    </location>
</feature>
<dbReference type="PROSITE" id="PS51766">
    <property type="entry name" value="DOCKERIN"/>
    <property type="match status" value="1"/>
</dbReference>
<dbReference type="PANTHER" id="PTHR31149">
    <property type="entry name" value="EXPRESSED PROTEIN"/>
    <property type="match status" value="1"/>
</dbReference>
<dbReference type="PANTHER" id="PTHR31149:SF11">
    <property type="entry name" value="187-KDA MICROTUBULE-ASSOCIATED PROTEIN AIR9"/>
    <property type="match status" value="1"/>
</dbReference>
<dbReference type="PROSITE" id="PS00018">
    <property type="entry name" value="EF_HAND_1"/>
    <property type="match status" value="1"/>
</dbReference>
<dbReference type="InterPro" id="IPR013783">
    <property type="entry name" value="Ig-like_fold"/>
</dbReference>
<dbReference type="Gene3D" id="1.10.1330.10">
    <property type="entry name" value="Dockerin domain"/>
    <property type="match status" value="1"/>
</dbReference>
<dbReference type="Pfam" id="PF18316">
    <property type="entry name" value="S-l_SbsC_C"/>
    <property type="match status" value="1"/>
</dbReference>
<evidence type="ECO:0008006" key="6">
    <source>
        <dbReference type="Google" id="ProtNLM"/>
    </source>
</evidence>
<name>A0ABS1EKD0_9CLOT</name>
<sequence length="1444" mass="154054">MSNKFKNFKYSSNIKRSILISCSILAATSTLYMTEVKAEQIIPKKSVAIAQDISWMKPNTSVVGSSITIDLAQHFNMLNSGNLVISAISSDNKIINPTVSSNILTLDIKAIGVAIITVTASDSKTTLVDKFEVKANKLGDINSDGLINTADALLIYKVTSGKVTPTDEDIKRMDLNEDGKVTNADADIIMNTYVGKPNAGIFANSTIEVRNINDAPVASQVYLEGNAISGQTLTGKYSFIDVDNDTEGSTVFKWYRGAKADGSDKVLINGANSNQYTLTDEDGDKYIFFEVDPVAASGNMNGKAVVSLPSGKVIVPDVTAPSLNISKFNFVDNESPKEDTLSGLAGAVSEGNAIIKAYLCIDANSDNKVDETELPTPIVLGNSSQDGSVAAKNIGDLAPGKYKYVITATDAFGNESSKNQAAVINVAVRELKLNVANRNPLEENNINDAIVTLKLTGDSFRNTITTSDLLLNNLPTGASVKNVSFVDKSTVNITLAFDGTDFDSGITNFNIEVKASGLDSSKNISTKNLTINNSNDAPIASNVSIVGDAKVGKLITGSYSFKDDENDVEGVSIYKWYRASQADGSDKVAIDGATSKQYQIKPEDDSKYLFFEVAPVAVSGETTGKVVLSAASDKVVTPDTTAPILDVNKFNFIDNQSPSEDMIVGLLGSVGEGGATIKAYPWVDTNNDGKVSADELQSAIVLGVSGMDGSVLAKSIGDLAPDKYSYVITATDIAGNESAKNENSVLKFAIRDLNVKLSNVSELTEDNINGAVLTLELKGDSFKNTITKTDLNLNNAPAGVGIKSVSLNGENNLSVVLEYNGTDFDTDINNFVLEVNSTALESGQTISAQAITIKRSNDAPTAGEVKITGTAKLGETLSGEYIYSDDENDVEGTSTYKWYRATKADGSDKVLISGAEAKQYTLVAEDGEKYIFFEVTPIATSGKVSGNVEVSAASSKVIVPDLIAPTLDISKFSFVNNDALTEDTIGALAGAVSEEGATIKAYLWNDTNGDSKVDIDELQSPIILGVSGQDGSVLAKNIGDLADGKYKYVITATDAAGNESAKNEAAVMDISTKAFIANFFDVSELREDNINGATLEMKLQGDAYKDTISPMDFTLNNAPAGVEVAMVLPMDEHSVFLVLGADGNDFDVDYNNFSITLNSSGTVSGEEATTKTMNIKSVVEGLALEVAGINFGPGDLVDTTKTALPIGGFKYVIGGAGQYTRPNKNDSAAAYTNILQSTTNIPVTSGQHLYVVGIDGNNRVISWSDITVTEAIIKQRAQTAGVFISEYLQGPNNRLAIQLYNNTGTQLGSPSGYSLEVHQWNPVTKAKRVLNMPIDGAQPNMVFIILESNFYDFFDITSAWYYNDEMYFGGLVNNALVLKKNGQIVDVLGDPNFVGSKPIVADGNVVVRKKGIIGGYNVYYSKEWDIYNQSTQNIYQYMGVHSIQ</sequence>
<dbReference type="CDD" id="cd14256">
    <property type="entry name" value="Dockerin_I"/>
    <property type="match status" value="1"/>
</dbReference>
<keyword evidence="1" id="KW-0732">Signal</keyword>
<dbReference type="Pfam" id="PF23197">
    <property type="entry name" value="IG_AIR9"/>
    <property type="match status" value="3"/>
</dbReference>
<dbReference type="RefSeq" id="WP_200266394.1">
    <property type="nucleotide sequence ID" value="NZ_JAENHN010000010.1"/>
</dbReference>
<proteinExistence type="predicted"/>
<dbReference type="InterPro" id="IPR036439">
    <property type="entry name" value="Dockerin_dom_sf"/>
</dbReference>
<evidence type="ECO:0000259" key="2">
    <source>
        <dbReference type="PROSITE" id="PS50222"/>
    </source>
</evidence>
<keyword evidence="5" id="KW-1185">Reference proteome</keyword>
<dbReference type="SUPFAM" id="SSF63446">
    <property type="entry name" value="Type I dockerin domain"/>
    <property type="match status" value="1"/>
</dbReference>
<protein>
    <recommendedName>
        <fullName evidence="6">Dockerin domain-containing protein</fullName>
    </recommendedName>
</protein>
<dbReference type="Gene3D" id="2.60.40.2700">
    <property type="match status" value="3"/>
</dbReference>
<feature type="domain" description="EF-hand" evidence="2">
    <location>
        <begin position="683"/>
        <end position="706"/>
    </location>
</feature>
<evidence type="ECO:0000313" key="4">
    <source>
        <dbReference type="EMBL" id="MBK1809814.1"/>
    </source>
</evidence>
<dbReference type="InterPro" id="IPR018247">
    <property type="entry name" value="EF_Hand_1_Ca_BS"/>
</dbReference>
<dbReference type="Pfam" id="PF13202">
    <property type="entry name" value="EF-hand_5"/>
    <property type="match status" value="1"/>
</dbReference>
<dbReference type="Proteomes" id="UP000596739">
    <property type="component" value="Unassembled WGS sequence"/>
</dbReference>
<feature type="chain" id="PRO_5047289415" description="Dockerin domain-containing protein" evidence="1">
    <location>
        <begin position="27"/>
        <end position="1444"/>
    </location>
</feature>
<reference evidence="5" key="1">
    <citation type="submission" date="2021-01" db="EMBL/GenBank/DDBJ databases">
        <title>Genome public.</title>
        <authorList>
            <person name="Liu C."/>
            <person name="Sun Q."/>
        </authorList>
    </citation>
    <scope>NUCLEOTIDE SEQUENCE [LARGE SCALE GENOMIC DNA]</scope>
    <source>
        <strain evidence="5">YIM B02505</strain>
    </source>
</reference>
<gene>
    <name evidence="4" type="ORF">JHL18_04055</name>
</gene>
<dbReference type="InterPro" id="IPR002048">
    <property type="entry name" value="EF_hand_dom"/>
</dbReference>
<dbReference type="Pfam" id="PF00404">
    <property type="entry name" value="Dockerin_1"/>
    <property type="match status" value="1"/>
</dbReference>
<dbReference type="EMBL" id="JAENHN010000010">
    <property type="protein sequence ID" value="MBK1809814.1"/>
    <property type="molecule type" value="Genomic_DNA"/>
</dbReference>
<organism evidence="4 5">
    <name type="scientific">Clostridium yunnanense</name>
    <dbReference type="NCBI Taxonomy" id="2800325"/>
    <lineage>
        <taxon>Bacteria</taxon>
        <taxon>Bacillati</taxon>
        <taxon>Bacillota</taxon>
        <taxon>Clostridia</taxon>
        <taxon>Eubacteriales</taxon>
        <taxon>Clostridiaceae</taxon>
        <taxon>Clostridium</taxon>
    </lineage>
</organism>
<evidence type="ECO:0000256" key="1">
    <source>
        <dbReference type="SAM" id="SignalP"/>
    </source>
</evidence>
<comment type="caution">
    <text evidence="4">The sequence shown here is derived from an EMBL/GenBank/DDBJ whole genome shotgun (WGS) entry which is preliminary data.</text>
</comment>
<dbReference type="InterPro" id="IPR016134">
    <property type="entry name" value="Dockerin_dom"/>
</dbReference>